<accession>A0A8C6CMZ1</accession>
<dbReference type="Ensembl" id="ENSMMST00000004321.1">
    <property type="protein sequence ID" value="ENSMMSP00000003972.1"/>
    <property type="gene ID" value="ENSMMSG00000003004.1"/>
</dbReference>
<dbReference type="GeneTree" id="ENSGT00950000185482"/>
<dbReference type="Proteomes" id="UP000694544">
    <property type="component" value="Unplaced"/>
</dbReference>
<reference evidence="1" key="2">
    <citation type="submission" date="2025-09" db="UniProtKB">
        <authorList>
            <consortium name="Ensembl"/>
        </authorList>
    </citation>
    <scope>IDENTIFICATION</scope>
</reference>
<evidence type="ECO:0000313" key="2">
    <source>
        <dbReference type="Proteomes" id="UP000694544"/>
    </source>
</evidence>
<dbReference type="AlphaFoldDB" id="A0A8C6CMZ1"/>
<proteinExistence type="predicted"/>
<protein>
    <submittedName>
        <fullName evidence="1">Uncharacterized protein</fullName>
    </submittedName>
</protein>
<keyword evidence="2" id="KW-1185">Reference proteome</keyword>
<sequence>MLRRAEPCERVVSVAKARPGLASVQTEEAAIDGIIINGLGYCLKITAQILSCVTNRHRRGWPSSWGNLCHQYRKDKVIANVDYDHRGNNDQGLLGT</sequence>
<name>A0A8C6CMZ1_MOSMO</name>
<organism evidence="1 2">
    <name type="scientific">Moschus moschiferus</name>
    <name type="common">Siberian musk deer</name>
    <name type="synonym">Moschus sibiricus</name>
    <dbReference type="NCBI Taxonomy" id="68415"/>
    <lineage>
        <taxon>Eukaryota</taxon>
        <taxon>Metazoa</taxon>
        <taxon>Chordata</taxon>
        <taxon>Craniata</taxon>
        <taxon>Vertebrata</taxon>
        <taxon>Euteleostomi</taxon>
        <taxon>Mammalia</taxon>
        <taxon>Eutheria</taxon>
        <taxon>Laurasiatheria</taxon>
        <taxon>Artiodactyla</taxon>
        <taxon>Ruminantia</taxon>
        <taxon>Pecora</taxon>
        <taxon>Moschidae</taxon>
        <taxon>Moschus</taxon>
    </lineage>
</organism>
<reference evidence="1" key="1">
    <citation type="submission" date="2025-08" db="UniProtKB">
        <authorList>
            <consortium name="Ensembl"/>
        </authorList>
    </citation>
    <scope>IDENTIFICATION</scope>
</reference>
<evidence type="ECO:0000313" key="1">
    <source>
        <dbReference type="Ensembl" id="ENSMMSP00000003972.1"/>
    </source>
</evidence>